<dbReference type="InterPro" id="IPR006056">
    <property type="entry name" value="RidA"/>
</dbReference>
<comment type="caution">
    <text evidence="2">The sequence shown here is derived from an EMBL/GenBank/DDBJ whole genome shotgun (WGS) entry which is preliminary data.</text>
</comment>
<sequence length="125" mass="13276">MKSIHSEKAPAAVGPYSQAIEANGFVFASGQLPIDPSTGKFPEGGIKEQTRQSILNAQAVLKAAGLDLSKVIKTTVYLSDMANFGAMNEVYAQFFTEPYPARSAVAVRTLPKEALVEVECVAVKG</sequence>
<organism evidence="2 3">
    <name type="scientific">Hoylesella buccalis DNF00853</name>
    <dbReference type="NCBI Taxonomy" id="1401074"/>
    <lineage>
        <taxon>Bacteria</taxon>
        <taxon>Pseudomonadati</taxon>
        <taxon>Bacteroidota</taxon>
        <taxon>Bacteroidia</taxon>
        <taxon>Bacteroidales</taxon>
        <taxon>Prevotellaceae</taxon>
        <taxon>Hoylesella</taxon>
    </lineage>
</organism>
<evidence type="ECO:0000256" key="1">
    <source>
        <dbReference type="ARBA" id="ARBA00010552"/>
    </source>
</evidence>
<dbReference type="GO" id="GO:0005829">
    <property type="term" value="C:cytosol"/>
    <property type="evidence" value="ECO:0007669"/>
    <property type="project" value="TreeGrafter"/>
</dbReference>
<comment type="similarity">
    <text evidence="1">Belongs to the RutC family.</text>
</comment>
<dbReference type="CDD" id="cd00448">
    <property type="entry name" value="YjgF_YER057c_UK114_family"/>
    <property type="match status" value="1"/>
</dbReference>
<dbReference type="EMBL" id="JRNN01000097">
    <property type="protein sequence ID" value="KGF32857.1"/>
    <property type="molecule type" value="Genomic_DNA"/>
</dbReference>
<dbReference type="InterPro" id="IPR006175">
    <property type="entry name" value="YjgF/YER057c/UK114"/>
</dbReference>
<protein>
    <submittedName>
        <fullName evidence="2">Endoribonuclease L-PSP</fullName>
    </submittedName>
</protein>
<gene>
    <name evidence="2" type="ORF">HMPREF2137_12670</name>
</gene>
<name>A0A096AQG6_9BACT</name>
<evidence type="ECO:0000313" key="2">
    <source>
        <dbReference type="EMBL" id="KGF32857.1"/>
    </source>
</evidence>
<dbReference type="FunFam" id="3.30.1330.40:FF:000001">
    <property type="entry name" value="L-PSP family endoribonuclease"/>
    <property type="match status" value="1"/>
</dbReference>
<dbReference type="NCBIfam" id="TIGR00004">
    <property type="entry name" value="Rid family detoxifying hydrolase"/>
    <property type="match status" value="1"/>
</dbReference>
<dbReference type="PANTHER" id="PTHR11803">
    <property type="entry name" value="2-IMINOBUTANOATE/2-IMINOPROPANOATE DEAMINASE RIDA"/>
    <property type="match status" value="1"/>
</dbReference>
<dbReference type="InterPro" id="IPR035959">
    <property type="entry name" value="RutC-like_sf"/>
</dbReference>
<dbReference type="PANTHER" id="PTHR11803:SF59">
    <property type="entry name" value="ENDORIBONUCLEASE"/>
    <property type="match status" value="1"/>
</dbReference>
<dbReference type="RefSeq" id="WP_023057297.1">
    <property type="nucleotide sequence ID" value="NZ_JRNN01000097.1"/>
</dbReference>
<evidence type="ECO:0000313" key="3">
    <source>
        <dbReference type="Proteomes" id="UP000029556"/>
    </source>
</evidence>
<dbReference type="AlphaFoldDB" id="A0A096AQG6"/>
<proteinExistence type="inferred from homology"/>
<dbReference type="GO" id="GO:0019239">
    <property type="term" value="F:deaminase activity"/>
    <property type="evidence" value="ECO:0007669"/>
    <property type="project" value="TreeGrafter"/>
</dbReference>
<reference evidence="2 3" key="1">
    <citation type="submission" date="2014-07" db="EMBL/GenBank/DDBJ databases">
        <authorList>
            <person name="McCorrison J."/>
            <person name="Sanka R."/>
            <person name="Torralba M."/>
            <person name="Gillis M."/>
            <person name="Haft D.H."/>
            <person name="Methe B."/>
            <person name="Sutton G."/>
            <person name="Nelson K.E."/>
        </authorList>
    </citation>
    <scope>NUCLEOTIDE SEQUENCE [LARGE SCALE GENOMIC DNA]</scope>
    <source>
        <strain evidence="2 3">DNF00853</strain>
    </source>
</reference>
<dbReference type="Proteomes" id="UP000029556">
    <property type="component" value="Unassembled WGS sequence"/>
</dbReference>
<accession>A0A096AQG6</accession>
<dbReference type="OrthoDB" id="9803101at2"/>
<dbReference type="Gene3D" id="3.30.1330.40">
    <property type="entry name" value="RutC-like"/>
    <property type="match status" value="1"/>
</dbReference>
<dbReference type="Pfam" id="PF01042">
    <property type="entry name" value="Ribonuc_L-PSP"/>
    <property type="match status" value="1"/>
</dbReference>
<dbReference type="SUPFAM" id="SSF55298">
    <property type="entry name" value="YjgF-like"/>
    <property type="match status" value="1"/>
</dbReference>